<evidence type="ECO:0000313" key="1">
    <source>
        <dbReference type="EMBL" id="GGW42962.1"/>
    </source>
</evidence>
<dbReference type="Proteomes" id="UP000628984">
    <property type="component" value="Unassembled WGS sequence"/>
</dbReference>
<dbReference type="AlphaFoldDB" id="A0A918MN97"/>
<reference evidence="1" key="2">
    <citation type="submission" date="2020-09" db="EMBL/GenBank/DDBJ databases">
        <authorList>
            <person name="Sun Q."/>
            <person name="Kim S."/>
        </authorList>
    </citation>
    <scope>NUCLEOTIDE SEQUENCE</scope>
    <source>
        <strain evidence="1">KCTC 23714</strain>
    </source>
</reference>
<reference evidence="1" key="1">
    <citation type="journal article" date="2014" name="Int. J. Syst. Evol. Microbiol.">
        <title>Complete genome sequence of Corynebacterium casei LMG S-19264T (=DSM 44701T), isolated from a smear-ripened cheese.</title>
        <authorList>
            <consortium name="US DOE Joint Genome Institute (JGI-PGF)"/>
            <person name="Walter F."/>
            <person name="Albersmeier A."/>
            <person name="Kalinowski J."/>
            <person name="Ruckert C."/>
        </authorList>
    </citation>
    <scope>NUCLEOTIDE SEQUENCE</scope>
    <source>
        <strain evidence="1">KCTC 23714</strain>
    </source>
</reference>
<accession>A0A918MN97</accession>
<name>A0A918MN97_9RHOB</name>
<dbReference type="EMBL" id="BMYQ01000015">
    <property type="protein sequence ID" value="GGW42962.1"/>
    <property type="molecule type" value="Genomic_DNA"/>
</dbReference>
<proteinExistence type="predicted"/>
<organism evidence="1 2">
    <name type="scientific">Gemmobacter lanyuensis</name>
    <dbReference type="NCBI Taxonomy" id="1054497"/>
    <lineage>
        <taxon>Bacteria</taxon>
        <taxon>Pseudomonadati</taxon>
        <taxon>Pseudomonadota</taxon>
        <taxon>Alphaproteobacteria</taxon>
        <taxon>Rhodobacterales</taxon>
        <taxon>Paracoccaceae</taxon>
        <taxon>Gemmobacter</taxon>
    </lineage>
</organism>
<evidence type="ECO:0000313" key="2">
    <source>
        <dbReference type="Proteomes" id="UP000628984"/>
    </source>
</evidence>
<dbReference type="RefSeq" id="WP_189635089.1">
    <property type="nucleotide sequence ID" value="NZ_BMYQ01000015.1"/>
</dbReference>
<comment type="caution">
    <text evidence="1">The sequence shown here is derived from an EMBL/GenBank/DDBJ whole genome shotgun (WGS) entry which is preliminary data.</text>
</comment>
<protein>
    <submittedName>
        <fullName evidence="1">Uncharacterized protein</fullName>
    </submittedName>
</protein>
<keyword evidence="2" id="KW-1185">Reference proteome</keyword>
<gene>
    <name evidence="1" type="ORF">GCM10011452_34130</name>
</gene>
<sequence>MEQRSAYDPAQEARLLAHRALLAEIIRLSAPDLRAALLGWLEDRSIPRDGQEDPGAVPSEVLVSALATADEYRRLRDRITERLSAMG</sequence>